<sequence length="567" mass="62824">MKISLILILAAALGLVLPAMAMEAKAVGSANDGDDATVGMGDFMGGDAMVDQPCDGADGVKMNKVFDSIVANLGDDMGQLEEALAFLTACGSDYCSLDDLYTCVEAKQEQRLDQRRQASKDFPIKYAARVEVFKEEMEAFLPQLLESSKLLDAQETFEISLALILDKKYKNPEQRLTVTTQLVNLVKATKHELQEDLFKAANKVLSQKRDEIWERAKDAIEELHGMNYYDSPLMDTQLHCFQQLNELRDQAVARVEELYQAAWKQIRGDVQEGGIGNSGVEDEPMPAGGSSDSDEGDTVAANDPTEVNIDDMVQDVADPAVTIADDAIVRQAVHPFVAEFLSESKLLVEKAWNSKAEEEALNRLHDDLRGVLHFSELCSTKHSSLADVSACIQAKVEARRHQGQQEMKLLDQPLAELKSALAAFPPQLESKIRKTLEKFETVLVNILDAYEKAQLQTGVAASRIMDFRKATKNEIQELHIETDMNAWVVTEEAVQRAEDAKLHDMDSATKSPFWKLFTDFSGQLDNQHDEAMAHVAEKCKAAWVQINGDFEGGGVPYEMESTEPSEL</sequence>
<keyword evidence="2" id="KW-0732">Signal</keyword>
<feature type="region of interest" description="Disordered" evidence="1">
    <location>
        <begin position="272"/>
        <end position="300"/>
    </location>
</feature>
<feature type="chain" id="PRO_5040508680" evidence="2">
    <location>
        <begin position="22"/>
        <end position="567"/>
    </location>
</feature>
<feature type="signal peptide" evidence="2">
    <location>
        <begin position="1"/>
        <end position="21"/>
    </location>
</feature>
<accession>A0A9N8EMC4</accession>
<organism evidence="3 4">
    <name type="scientific">Seminavis robusta</name>
    <dbReference type="NCBI Taxonomy" id="568900"/>
    <lineage>
        <taxon>Eukaryota</taxon>
        <taxon>Sar</taxon>
        <taxon>Stramenopiles</taxon>
        <taxon>Ochrophyta</taxon>
        <taxon>Bacillariophyta</taxon>
        <taxon>Bacillariophyceae</taxon>
        <taxon>Bacillariophycidae</taxon>
        <taxon>Naviculales</taxon>
        <taxon>Naviculaceae</taxon>
        <taxon>Seminavis</taxon>
    </lineage>
</organism>
<reference evidence="3" key="1">
    <citation type="submission" date="2020-06" db="EMBL/GenBank/DDBJ databases">
        <authorList>
            <consortium name="Plant Systems Biology data submission"/>
        </authorList>
    </citation>
    <scope>NUCLEOTIDE SEQUENCE</scope>
    <source>
        <strain evidence="3">D6</strain>
    </source>
</reference>
<name>A0A9N8EMC4_9STRA</name>
<evidence type="ECO:0000256" key="2">
    <source>
        <dbReference type="SAM" id="SignalP"/>
    </source>
</evidence>
<protein>
    <submittedName>
        <fullName evidence="3">Uncharacterized protein</fullName>
    </submittedName>
</protein>
<proteinExistence type="predicted"/>
<dbReference type="Proteomes" id="UP001153069">
    <property type="component" value="Unassembled WGS sequence"/>
</dbReference>
<evidence type="ECO:0000313" key="4">
    <source>
        <dbReference type="Proteomes" id="UP001153069"/>
    </source>
</evidence>
<evidence type="ECO:0000313" key="3">
    <source>
        <dbReference type="EMBL" id="CAB9521539.1"/>
    </source>
</evidence>
<dbReference type="AlphaFoldDB" id="A0A9N8EMC4"/>
<evidence type="ECO:0000256" key="1">
    <source>
        <dbReference type="SAM" id="MobiDB-lite"/>
    </source>
</evidence>
<keyword evidence="4" id="KW-1185">Reference proteome</keyword>
<dbReference type="EMBL" id="CAICTM010001203">
    <property type="protein sequence ID" value="CAB9521539.1"/>
    <property type="molecule type" value="Genomic_DNA"/>
</dbReference>
<gene>
    <name evidence="3" type="ORF">SEMRO_1205_G252310.1</name>
</gene>
<comment type="caution">
    <text evidence="3">The sequence shown here is derived from an EMBL/GenBank/DDBJ whole genome shotgun (WGS) entry which is preliminary data.</text>
</comment>